<keyword evidence="2" id="KW-1064">Adaptive immunity</keyword>
<dbReference type="Gene3D" id="2.60.40.10">
    <property type="entry name" value="Immunoglobulins"/>
    <property type="match status" value="5"/>
</dbReference>
<evidence type="ECO:0000259" key="7">
    <source>
        <dbReference type="PROSITE" id="PS50835"/>
    </source>
</evidence>
<dbReference type="SMART" id="SM00406">
    <property type="entry name" value="IGv"/>
    <property type="match status" value="1"/>
</dbReference>
<feature type="domain" description="Ig-like" evidence="7">
    <location>
        <begin position="360"/>
        <end position="448"/>
    </location>
</feature>
<feature type="domain" description="Ig-like" evidence="7">
    <location>
        <begin position="246"/>
        <end position="341"/>
    </location>
</feature>
<evidence type="ECO:0000256" key="6">
    <source>
        <dbReference type="SAM" id="SignalP"/>
    </source>
</evidence>
<dbReference type="FunFam" id="2.60.40.10:FF:001878">
    <property type="entry name" value="Immunoglobulin heavy variable 1-4"/>
    <property type="match status" value="1"/>
</dbReference>
<dbReference type="InterPro" id="IPR013783">
    <property type="entry name" value="Ig-like_fold"/>
</dbReference>
<accession>A0AAD8CK98</accession>
<comment type="caution">
    <text evidence="8">The sequence shown here is derived from an EMBL/GenBank/DDBJ whole genome shotgun (WGS) entry which is preliminary data.</text>
</comment>
<feature type="domain" description="Ig-like" evidence="7">
    <location>
        <begin position="140"/>
        <end position="240"/>
    </location>
</feature>
<dbReference type="FunFam" id="2.60.40.10:FF:000463">
    <property type="entry name" value="Immunoglobulin heavy constant gamma 1"/>
    <property type="match status" value="1"/>
</dbReference>
<dbReference type="SMART" id="SM00409">
    <property type="entry name" value="IG"/>
    <property type="match status" value="4"/>
</dbReference>
<proteinExistence type="predicted"/>
<dbReference type="CDD" id="cd04981">
    <property type="entry name" value="IgV_H"/>
    <property type="match status" value="1"/>
</dbReference>
<gene>
    <name evidence="8" type="ORF">AOXY_G31932</name>
</gene>
<keyword evidence="6" id="KW-0732">Signal</keyword>
<dbReference type="FunFam" id="2.60.40.10:FF:000283">
    <property type="entry name" value="Immunoglobulin kappa constant"/>
    <property type="match status" value="1"/>
</dbReference>
<dbReference type="InterPro" id="IPR036179">
    <property type="entry name" value="Ig-like_dom_sf"/>
</dbReference>
<dbReference type="Pfam" id="PF07654">
    <property type="entry name" value="C1-set"/>
    <property type="match status" value="4"/>
</dbReference>
<dbReference type="InterPro" id="IPR050380">
    <property type="entry name" value="Immune_Resp_Modulators"/>
</dbReference>
<evidence type="ECO:0000313" key="8">
    <source>
        <dbReference type="EMBL" id="KAK1152031.1"/>
    </source>
</evidence>
<dbReference type="CDD" id="cd21819">
    <property type="entry name" value="IgC1_CH1_IgM"/>
    <property type="match status" value="1"/>
</dbReference>
<keyword evidence="4" id="KW-0393">Immunoglobulin domain</keyword>
<feature type="domain" description="Ig-like" evidence="7">
    <location>
        <begin position="17"/>
        <end position="112"/>
    </location>
</feature>
<dbReference type="InterPro" id="IPR003597">
    <property type="entry name" value="Ig_C1-set"/>
</dbReference>
<evidence type="ECO:0000313" key="9">
    <source>
        <dbReference type="Proteomes" id="UP001230051"/>
    </source>
</evidence>
<dbReference type="Pfam" id="PF07686">
    <property type="entry name" value="V-set"/>
    <property type="match status" value="1"/>
</dbReference>
<dbReference type="CDD" id="cd05768">
    <property type="entry name" value="IgC1_CH3_IgAGD_CH4_IgAEM"/>
    <property type="match status" value="1"/>
</dbReference>
<keyword evidence="3" id="KW-1015">Disulfide bond</keyword>
<evidence type="ECO:0000256" key="4">
    <source>
        <dbReference type="ARBA" id="ARBA00023319"/>
    </source>
</evidence>
<feature type="domain" description="Ig-like" evidence="7">
    <location>
        <begin position="457"/>
        <end position="559"/>
    </location>
</feature>
<dbReference type="AlphaFoldDB" id="A0AAD8CK98"/>
<keyword evidence="5" id="KW-1280">Immunoglobulin</keyword>
<dbReference type="PROSITE" id="PS00290">
    <property type="entry name" value="IG_MHC"/>
    <property type="match status" value="1"/>
</dbReference>
<protein>
    <recommendedName>
        <fullName evidence="7">Ig-like domain-containing protein</fullName>
    </recommendedName>
</protein>
<sequence>LAVVTVRCLLFSSGVRSDVVLTESGPAVKKPGESHKLSCKASGFTFSSYDMGWVRQAPGKGLEWVGYISSAGSTYYASSVQGRFTISRDDSNSMVYLQMNSLKTEDTAVYYCARDSHYTYFDYWGKGTLVTVTSATPSPPTVFPLIASCGLSDATGPLTMGCLATEFLPTPVTFSWTDQSGKAISSDKYRQYPSVQNGGTYTSTSQLSISNAEWEKSEYFTCTVENASGKKHTQVNKPVAEKTTPPHIFIIPPSSEELRANKTATIVCVARGFAPKDYKFKWFMDSKEFDASQYINMDAVEDKGYFDASSLLTVKEAEWKGSNMIKCELARGKVTVSRNISSNCSQCSATVDVHVEILPPTPEEILTQKGATLTCKATGLTSQHNIKMVWSSPSVQELASGTPDISVVEGHITAVYHYKADLQQWASGNRFICTVIHDESLPSPKSIEYHRSAEKSPAVFLLSPSPQETTNGHSEATVTCYVKDFYPEDVYITWLHSDKAVANDQYTSTNLIPKKNENGASWFSVYSKLTVPLQNWSNGDVYTCVVHHETIQTLTKTITRNTDSAGKPTLINVSLTLPDKANQCSY</sequence>
<feature type="non-terminal residue" evidence="8">
    <location>
        <position position="586"/>
    </location>
</feature>
<dbReference type="InterPro" id="IPR013106">
    <property type="entry name" value="Ig_V-set"/>
</dbReference>
<dbReference type="GO" id="GO:0002250">
    <property type="term" value="P:adaptive immune response"/>
    <property type="evidence" value="ECO:0007669"/>
    <property type="project" value="UniProtKB-KW"/>
</dbReference>
<evidence type="ECO:0000256" key="2">
    <source>
        <dbReference type="ARBA" id="ARBA00023130"/>
    </source>
</evidence>
<dbReference type="PANTHER" id="PTHR23411">
    <property type="entry name" value="TAPASIN"/>
    <property type="match status" value="1"/>
</dbReference>
<dbReference type="SMART" id="SM00407">
    <property type="entry name" value="IGc1"/>
    <property type="match status" value="3"/>
</dbReference>
<dbReference type="InterPro" id="IPR003006">
    <property type="entry name" value="Ig/MHC_CS"/>
</dbReference>
<dbReference type="InterPro" id="IPR003599">
    <property type="entry name" value="Ig_sub"/>
</dbReference>
<keyword evidence="9" id="KW-1185">Reference proteome</keyword>
<dbReference type="SUPFAM" id="SSF48726">
    <property type="entry name" value="Immunoglobulin"/>
    <property type="match status" value="5"/>
</dbReference>
<evidence type="ECO:0000256" key="5">
    <source>
        <dbReference type="ARBA" id="ARBA00043265"/>
    </source>
</evidence>
<dbReference type="InterPro" id="IPR007110">
    <property type="entry name" value="Ig-like_dom"/>
</dbReference>
<dbReference type="GO" id="GO:0019814">
    <property type="term" value="C:immunoglobulin complex"/>
    <property type="evidence" value="ECO:0007669"/>
    <property type="project" value="UniProtKB-KW"/>
</dbReference>
<reference evidence="8" key="1">
    <citation type="submission" date="2022-02" db="EMBL/GenBank/DDBJ databases">
        <title>Atlantic sturgeon de novo genome assembly.</title>
        <authorList>
            <person name="Stock M."/>
            <person name="Klopp C."/>
            <person name="Guiguen Y."/>
            <person name="Cabau C."/>
            <person name="Parinello H."/>
            <person name="Santidrian Yebra-Pimentel E."/>
            <person name="Kuhl H."/>
            <person name="Dirks R.P."/>
            <person name="Guessner J."/>
            <person name="Wuertz S."/>
            <person name="Du K."/>
            <person name="Schartl M."/>
        </authorList>
    </citation>
    <scope>NUCLEOTIDE SEQUENCE</scope>
    <source>
        <strain evidence="8">STURGEONOMICS-FGT-2020</strain>
        <tissue evidence="8">Whole blood</tissue>
    </source>
</reference>
<dbReference type="PROSITE" id="PS50835">
    <property type="entry name" value="IG_LIKE"/>
    <property type="match status" value="5"/>
</dbReference>
<evidence type="ECO:0000256" key="3">
    <source>
        <dbReference type="ARBA" id="ARBA00023157"/>
    </source>
</evidence>
<organism evidence="8 9">
    <name type="scientific">Acipenser oxyrinchus oxyrinchus</name>
    <dbReference type="NCBI Taxonomy" id="40147"/>
    <lineage>
        <taxon>Eukaryota</taxon>
        <taxon>Metazoa</taxon>
        <taxon>Chordata</taxon>
        <taxon>Craniata</taxon>
        <taxon>Vertebrata</taxon>
        <taxon>Euteleostomi</taxon>
        <taxon>Actinopterygii</taxon>
        <taxon>Chondrostei</taxon>
        <taxon>Acipenseriformes</taxon>
        <taxon>Acipenseridae</taxon>
        <taxon>Acipenser</taxon>
    </lineage>
</organism>
<dbReference type="EMBL" id="JAGXEW010000049">
    <property type="protein sequence ID" value="KAK1152031.1"/>
    <property type="molecule type" value="Genomic_DNA"/>
</dbReference>
<dbReference type="Proteomes" id="UP001230051">
    <property type="component" value="Unassembled WGS sequence"/>
</dbReference>
<keyword evidence="1" id="KW-0391">Immunity</keyword>
<feature type="chain" id="PRO_5042067678" description="Ig-like domain-containing protein" evidence="6">
    <location>
        <begin position="18"/>
        <end position="586"/>
    </location>
</feature>
<feature type="signal peptide" evidence="6">
    <location>
        <begin position="1"/>
        <end position="17"/>
    </location>
</feature>
<name>A0AAD8CK98_ACIOX</name>
<evidence type="ECO:0000256" key="1">
    <source>
        <dbReference type="ARBA" id="ARBA00022859"/>
    </source>
</evidence>